<keyword evidence="6" id="KW-1185">Reference proteome</keyword>
<keyword evidence="2" id="KW-1015">Disulfide bond</keyword>
<organism evidence="5 6">
    <name type="scientific">Genlisea aurea</name>
    <dbReference type="NCBI Taxonomy" id="192259"/>
    <lineage>
        <taxon>Eukaryota</taxon>
        <taxon>Viridiplantae</taxon>
        <taxon>Streptophyta</taxon>
        <taxon>Embryophyta</taxon>
        <taxon>Tracheophyta</taxon>
        <taxon>Spermatophyta</taxon>
        <taxon>Magnoliopsida</taxon>
        <taxon>eudicotyledons</taxon>
        <taxon>Gunneridae</taxon>
        <taxon>Pentapetalae</taxon>
        <taxon>asterids</taxon>
        <taxon>lamiids</taxon>
        <taxon>Lamiales</taxon>
        <taxon>Lentibulariaceae</taxon>
        <taxon>Genlisea</taxon>
    </lineage>
</organism>
<feature type="domain" description="Thioredoxin" evidence="4">
    <location>
        <begin position="5"/>
        <end position="128"/>
    </location>
</feature>
<dbReference type="PANTHER" id="PTHR10438:SF394">
    <property type="entry name" value="THIOREDOXIN-LIKE PROTEIN CXXS2-RELATED"/>
    <property type="match status" value="1"/>
</dbReference>
<dbReference type="CDD" id="cd02947">
    <property type="entry name" value="TRX_family"/>
    <property type="match status" value="1"/>
</dbReference>
<feature type="non-terminal residue" evidence="5">
    <location>
        <position position="128"/>
    </location>
</feature>
<keyword evidence="3" id="KW-0676">Redox-active center</keyword>
<name>S8CYA1_9LAMI</name>
<dbReference type="PANTHER" id="PTHR10438">
    <property type="entry name" value="THIOREDOXIN"/>
    <property type="match status" value="1"/>
</dbReference>
<feature type="non-terminal residue" evidence="5">
    <location>
        <position position="1"/>
    </location>
</feature>
<dbReference type="OrthoDB" id="2121326at2759"/>
<dbReference type="SUPFAM" id="SSF52833">
    <property type="entry name" value="Thioredoxin-like"/>
    <property type="match status" value="1"/>
</dbReference>
<keyword evidence="1" id="KW-0813">Transport</keyword>
<dbReference type="EMBL" id="AUSU01000858">
    <property type="protein sequence ID" value="EPS72374.1"/>
    <property type="molecule type" value="Genomic_DNA"/>
</dbReference>
<dbReference type="Gene3D" id="3.40.30.10">
    <property type="entry name" value="Glutaredoxin"/>
    <property type="match status" value="1"/>
</dbReference>
<evidence type="ECO:0000313" key="6">
    <source>
        <dbReference type="Proteomes" id="UP000015453"/>
    </source>
</evidence>
<reference evidence="5 6" key="1">
    <citation type="journal article" date="2013" name="BMC Genomics">
        <title>The miniature genome of a carnivorous plant Genlisea aurea contains a low number of genes and short non-coding sequences.</title>
        <authorList>
            <person name="Leushkin E.V."/>
            <person name="Sutormin R.A."/>
            <person name="Nabieva E.R."/>
            <person name="Penin A.A."/>
            <person name="Kondrashov A.S."/>
            <person name="Logacheva M.D."/>
        </authorList>
    </citation>
    <scope>NUCLEOTIDE SEQUENCE [LARGE SCALE GENOMIC DNA]</scope>
</reference>
<evidence type="ECO:0000256" key="3">
    <source>
        <dbReference type="ARBA" id="ARBA00023284"/>
    </source>
</evidence>
<dbReference type="FunFam" id="3.40.30.10:FF:000245">
    <property type="entry name" value="Thioredoxin"/>
    <property type="match status" value="1"/>
</dbReference>
<sequence length="128" mass="14086">CASKSCSGRNGEDSSRELAGGRVILVTTTEQWEKHTSEAAKDGKTVVVNFSASWCGPCRLISSAYRELAERYPSLVFITVDVDELVEFSTKWDVKATPTFFFLRDGRQVDKLVGANKAELHRKVAGVA</sequence>
<evidence type="ECO:0000313" key="5">
    <source>
        <dbReference type="EMBL" id="EPS72374.1"/>
    </source>
</evidence>
<evidence type="ECO:0000256" key="2">
    <source>
        <dbReference type="ARBA" id="ARBA00023157"/>
    </source>
</evidence>
<dbReference type="Proteomes" id="UP000015453">
    <property type="component" value="Unassembled WGS sequence"/>
</dbReference>
<keyword evidence="1" id="KW-0249">Electron transport</keyword>
<proteinExistence type="predicted"/>
<dbReference type="Pfam" id="PF00085">
    <property type="entry name" value="Thioredoxin"/>
    <property type="match status" value="1"/>
</dbReference>
<protein>
    <submittedName>
        <fullName evidence="5">Thioredoxin</fullName>
    </submittedName>
</protein>
<dbReference type="InterPro" id="IPR036249">
    <property type="entry name" value="Thioredoxin-like_sf"/>
</dbReference>
<accession>S8CYA1</accession>
<dbReference type="PROSITE" id="PS00194">
    <property type="entry name" value="THIOREDOXIN_1"/>
    <property type="match status" value="1"/>
</dbReference>
<evidence type="ECO:0000256" key="1">
    <source>
        <dbReference type="ARBA" id="ARBA00022982"/>
    </source>
</evidence>
<gene>
    <name evidence="5" type="ORF">M569_02384</name>
</gene>
<evidence type="ECO:0000259" key="4">
    <source>
        <dbReference type="PROSITE" id="PS51352"/>
    </source>
</evidence>
<comment type="caution">
    <text evidence="5">The sequence shown here is derived from an EMBL/GenBank/DDBJ whole genome shotgun (WGS) entry which is preliminary data.</text>
</comment>
<dbReference type="InterPro" id="IPR050620">
    <property type="entry name" value="Thioredoxin_H-type-like"/>
</dbReference>
<dbReference type="AlphaFoldDB" id="S8CYA1"/>
<dbReference type="PROSITE" id="PS51352">
    <property type="entry name" value="THIOREDOXIN_2"/>
    <property type="match status" value="1"/>
</dbReference>
<dbReference type="InterPro" id="IPR013766">
    <property type="entry name" value="Thioredoxin_domain"/>
</dbReference>
<dbReference type="InterPro" id="IPR017937">
    <property type="entry name" value="Thioredoxin_CS"/>
</dbReference>